<dbReference type="PANTHER" id="PTHR47976">
    <property type="entry name" value="G-TYPE LECTIN S-RECEPTOR-LIKE SERINE/THREONINE-PROTEIN KINASE SD2-5"/>
    <property type="match status" value="1"/>
</dbReference>
<dbReference type="AlphaFoldDB" id="A0A438IAE4"/>
<dbReference type="Proteomes" id="UP000288805">
    <property type="component" value="Unassembled WGS sequence"/>
</dbReference>
<dbReference type="Gene3D" id="1.10.510.10">
    <property type="entry name" value="Transferase(Phosphotransferase) domain 1"/>
    <property type="match status" value="1"/>
</dbReference>
<keyword evidence="1" id="KW-0732">Signal</keyword>
<dbReference type="PANTHER" id="PTHR47976:SF108">
    <property type="entry name" value="G-TYPE LECTIN S-RECEPTOR-LIKE SERINE_THREONINE-PROTEIN KINASE LECRK1"/>
    <property type="match status" value="1"/>
</dbReference>
<keyword evidence="2" id="KW-0418">Kinase</keyword>
<proteinExistence type="predicted"/>
<dbReference type="InterPro" id="IPR011009">
    <property type="entry name" value="Kinase-like_dom_sf"/>
</dbReference>
<dbReference type="SUPFAM" id="SSF56112">
    <property type="entry name" value="Protein kinase-like (PK-like)"/>
    <property type="match status" value="1"/>
</dbReference>
<protein>
    <submittedName>
        <fullName evidence="2">G-type lectin S-receptor-like serine/threonine-protein kinase RLK1</fullName>
    </submittedName>
</protein>
<organism evidence="2 3">
    <name type="scientific">Vitis vinifera</name>
    <name type="common">Grape</name>
    <dbReference type="NCBI Taxonomy" id="29760"/>
    <lineage>
        <taxon>Eukaryota</taxon>
        <taxon>Viridiplantae</taxon>
        <taxon>Streptophyta</taxon>
        <taxon>Embryophyta</taxon>
        <taxon>Tracheophyta</taxon>
        <taxon>Spermatophyta</taxon>
        <taxon>Magnoliopsida</taxon>
        <taxon>eudicotyledons</taxon>
        <taxon>Gunneridae</taxon>
        <taxon>Pentapetalae</taxon>
        <taxon>rosids</taxon>
        <taxon>Vitales</taxon>
        <taxon>Vitaceae</taxon>
        <taxon>Viteae</taxon>
        <taxon>Vitis</taxon>
    </lineage>
</organism>
<sequence>MASRQYRAEEIDQFSQLLVHEYMSNGFFTHLWGCNKANAQKECSTQIIHCDIKPQKILPDWHLTPRISDFEQAKLKGTITAKVDAYYGGMSLEILCCNSSVAFAKEDEEDALMDGAYEWFVQRKLACWWKLMNDMKRLERLVMVAIWCIQEDAALRIPENVRLESDFRVEEQISIGTLSSGEE</sequence>
<keyword evidence="2" id="KW-0675">Receptor</keyword>
<comment type="caution">
    <text evidence="2">The sequence shown here is derived from an EMBL/GenBank/DDBJ whole genome shotgun (WGS) entry which is preliminary data.</text>
</comment>
<reference evidence="2 3" key="1">
    <citation type="journal article" date="2018" name="PLoS Genet.">
        <title>Population sequencing reveals clonal diversity and ancestral inbreeding in the grapevine cultivar Chardonnay.</title>
        <authorList>
            <person name="Roach M.J."/>
            <person name="Johnson D.L."/>
            <person name="Bohlmann J."/>
            <person name="van Vuuren H.J."/>
            <person name="Jones S.J."/>
            <person name="Pretorius I.S."/>
            <person name="Schmidt S.A."/>
            <person name="Borneman A.R."/>
        </authorList>
    </citation>
    <scope>NUCLEOTIDE SEQUENCE [LARGE SCALE GENOMIC DNA]</scope>
    <source>
        <strain evidence="3">cv. Chardonnay</strain>
        <tissue evidence="2">Leaf</tissue>
    </source>
</reference>
<gene>
    <name evidence="2" type="primary">RLK1_0</name>
    <name evidence="2" type="ORF">CK203_028890</name>
</gene>
<accession>A0A438IAE4</accession>
<evidence type="ECO:0000313" key="2">
    <source>
        <dbReference type="EMBL" id="RVW93676.1"/>
    </source>
</evidence>
<name>A0A438IAE4_VITVI</name>
<keyword evidence="2" id="KW-0808">Transferase</keyword>
<dbReference type="GO" id="GO:0016301">
    <property type="term" value="F:kinase activity"/>
    <property type="evidence" value="ECO:0007669"/>
    <property type="project" value="UniProtKB-KW"/>
</dbReference>
<dbReference type="EMBL" id="QGNW01000128">
    <property type="protein sequence ID" value="RVW93676.1"/>
    <property type="molecule type" value="Genomic_DNA"/>
</dbReference>
<keyword evidence="2" id="KW-0430">Lectin</keyword>
<evidence type="ECO:0000313" key="3">
    <source>
        <dbReference type="Proteomes" id="UP000288805"/>
    </source>
</evidence>
<dbReference type="GO" id="GO:0030246">
    <property type="term" value="F:carbohydrate binding"/>
    <property type="evidence" value="ECO:0007669"/>
    <property type="project" value="UniProtKB-KW"/>
</dbReference>
<dbReference type="InterPro" id="IPR051343">
    <property type="entry name" value="G-type_lectin_kinases/EP1-like"/>
</dbReference>
<evidence type="ECO:0000256" key="1">
    <source>
        <dbReference type="ARBA" id="ARBA00022729"/>
    </source>
</evidence>